<name>A0ABW3LDY0_9BACL</name>
<accession>A0ABW3LDY0</accession>
<proteinExistence type="predicted"/>
<dbReference type="RefSeq" id="WP_144839789.1">
    <property type="nucleotide sequence ID" value="NZ_JBHTKI010000012.1"/>
</dbReference>
<keyword evidence="3" id="KW-1185">Reference proteome</keyword>
<dbReference type="SUPFAM" id="SSF55920">
    <property type="entry name" value="Creatinase/aminopeptidase"/>
    <property type="match status" value="1"/>
</dbReference>
<dbReference type="Proteomes" id="UP001597109">
    <property type="component" value="Unassembled WGS sequence"/>
</dbReference>
<feature type="domain" description="Peptidase M24" evidence="1">
    <location>
        <begin position="194"/>
        <end position="353"/>
    </location>
</feature>
<evidence type="ECO:0000313" key="3">
    <source>
        <dbReference type="Proteomes" id="UP001597109"/>
    </source>
</evidence>
<comment type="caution">
    <text evidence="2">The sequence shown here is derived from an EMBL/GenBank/DDBJ whole genome shotgun (WGS) entry which is preliminary data.</text>
</comment>
<gene>
    <name evidence="2" type="ORF">ACFQ1X_09760</name>
</gene>
<sequence length="420" mass="48578">MQHSFQPNHQAAILPLASREQVQDEWLADRLEKIIKEAMIKAELDCWITISREYNEDPLTKTLTPSKHDETRRIGIIVYYLDDKLTRYWIGLPIPSIESYYTCIWDRKKETEWECLKELIDRLDPQSIGINQSDDIPVADGLSSSLLRKLTETLSKQYISRLCSSEAAVVHWFLKRSEKEMRVLPFLTDLTQQITRTALSNEVITPGVTKCEDVVAWMRQRVLELGLETSFYPTIDVQRQGEEMDRLNNTTIQPGDIVHSDFGITYLGLSTDMQQLGYVLKPNQSDAPEGLKALLAKGKMFANMVMKEFKTGRSGNDIFEKSIERAREKKLQVMLYSHPIGVHCHEAGPTIGMFDRQERIPHKGEFRVVNQSAYALEFNVKDYIPEWGHETYAFLEQPIAVYENESIYLAPMQEDFYLIR</sequence>
<dbReference type="Pfam" id="PF00557">
    <property type="entry name" value="Peptidase_M24"/>
    <property type="match status" value="1"/>
</dbReference>
<reference evidence="3" key="1">
    <citation type="journal article" date="2019" name="Int. J. Syst. Evol. Microbiol.">
        <title>The Global Catalogue of Microorganisms (GCM) 10K type strain sequencing project: providing services to taxonomists for standard genome sequencing and annotation.</title>
        <authorList>
            <consortium name="The Broad Institute Genomics Platform"/>
            <consortium name="The Broad Institute Genome Sequencing Center for Infectious Disease"/>
            <person name="Wu L."/>
            <person name="Ma J."/>
        </authorList>
    </citation>
    <scope>NUCLEOTIDE SEQUENCE [LARGE SCALE GENOMIC DNA]</scope>
    <source>
        <strain evidence="3">CCUG 56756</strain>
    </source>
</reference>
<dbReference type="Gene3D" id="3.90.230.10">
    <property type="entry name" value="Creatinase/methionine aminopeptidase superfamily"/>
    <property type="match status" value="1"/>
</dbReference>
<dbReference type="InterPro" id="IPR036005">
    <property type="entry name" value="Creatinase/aminopeptidase-like"/>
</dbReference>
<organism evidence="2 3">
    <name type="scientific">Metaplanococcus flavidus</name>
    <dbReference type="NCBI Taxonomy" id="569883"/>
    <lineage>
        <taxon>Bacteria</taxon>
        <taxon>Bacillati</taxon>
        <taxon>Bacillota</taxon>
        <taxon>Bacilli</taxon>
        <taxon>Bacillales</taxon>
        <taxon>Caryophanaceae</taxon>
        <taxon>Metaplanococcus</taxon>
    </lineage>
</organism>
<dbReference type="InterPro" id="IPR000994">
    <property type="entry name" value="Pept_M24"/>
</dbReference>
<evidence type="ECO:0000313" key="2">
    <source>
        <dbReference type="EMBL" id="MFD1031713.1"/>
    </source>
</evidence>
<dbReference type="EMBL" id="JBHTKI010000012">
    <property type="protein sequence ID" value="MFD1031713.1"/>
    <property type="molecule type" value="Genomic_DNA"/>
</dbReference>
<evidence type="ECO:0000259" key="1">
    <source>
        <dbReference type="Pfam" id="PF00557"/>
    </source>
</evidence>
<protein>
    <submittedName>
        <fullName evidence="2">M24 family metallopeptidase</fullName>
    </submittedName>
</protein>